<keyword evidence="4 6" id="KW-1133">Transmembrane helix</keyword>
<dbReference type="GO" id="GO:0030672">
    <property type="term" value="C:synaptic vesicle membrane"/>
    <property type="evidence" value="ECO:0007669"/>
    <property type="project" value="TreeGrafter"/>
</dbReference>
<proteinExistence type="inferred from homology"/>
<evidence type="ECO:0000256" key="5">
    <source>
        <dbReference type="ARBA" id="ARBA00023136"/>
    </source>
</evidence>
<evidence type="ECO:0000313" key="9">
    <source>
        <dbReference type="EnsemblMetazoa" id="GPPI050706-PA"/>
    </source>
</evidence>
<dbReference type="PIRSF" id="PIRSF011282">
    <property type="entry name" value="Synaptogyrin"/>
    <property type="match status" value="1"/>
</dbReference>
<dbReference type="Proteomes" id="UP000092460">
    <property type="component" value="Unassembled WGS sequence"/>
</dbReference>
<comment type="subcellular location">
    <subcellularLocation>
        <location evidence="1 6">Membrane</location>
        <topology evidence="1 6">Multi-pass membrane protein</topology>
    </subcellularLocation>
</comment>
<dbReference type="InterPro" id="IPR008253">
    <property type="entry name" value="Marvel"/>
</dbReference>
<evidence type="ECO:0000256" key="6">
    <source>
        <dbReference type="PIRNR" id="PIRNR011282"/>
    </source>
</evidence>
<dbReference type="GO" id="GO:0031594">
    <property type="term" value="C:neuromuscular junction"/>
    <property type="evidence" value="ECO:0007669"/>
    <property type="project" value="TreeGrafter"/>
</dbReference>
<reference evidence="10" key="1">
    <citation type="submission" date="2015-01" db="EMBL/GenBank/DDBJ databases">
        <authorList>
            <person name="Aksoy S."/>
            <person name="Warren W."/>
            <person name="Wilson R.K."/>
        </authorList>
    </citation>
    <scope>NUCLEOTIDE SEQUENCE [LARGE SCALE GENOMIC DNA]</scope>
    <source>
        <strain evidence="10">IAEA</strain>
    </source>
</reference>
<evidence type="ECO:0000256" key="3">
    <source>
        <dbReference type="ARBA" id="ARBA00022692"/>
    </source>
</evidence>
<evidence type="ECO:0000256" key="7">
    <source>
        <dbReference type="SAM" id="MobiDB-lite"/>
    </source>
</evidence>
<feature type="domain" description="MARVEL" evidence="8">
    <location>
        <begin position="36"/>
        <end position="186"/>
    </location>
</feature>
<evidence type="ECO:0000259" key="8">
    <source>
        <dbReference type="PROSITE" id="PS51225"/>
    </source>
</evidence>
<feature type="transmembrane region" description="Helical" evidence="6">
    <location>
        <begin position="119"/>
        <end position="142"/>
    </location>
</feature>
<evidence type="ECO:0000256" key="1">
    <source>
        <dbReference type="ARBA" id="ARBA00004141"/>
    </source>
</evidence>
<feature type="compositionally biased region" description="Low complexity" evidence="7">
    <location>
        <begin position="230"/>
        <end position="249"/>
    </location>
</feature>
<sequence length="249" mass="28066">MFTIGSELHESAKYPTNARARGVSLSDAVFRASSSLCRPLLNVFPRRFRLFSVVVLGCISSEGWRVDEEGKDKCLFNDDAMACKFGNTVGIFGFIASIAFIVGEYLFERMSSVKSRKRFVMADMAFSALWAFMYFVAFIYLWSQWSSAEIPPGGIGVANMQASIVFCFFSVFTWVLCAFMAYKRFLIGAGDEFTSAFETDPANVVHQQAYTSYSMDNDNDQYSQSPFTNQQAGVDQQQVPQMDYQQPTY</sequence>
<reference evidence="9" key="2">
    <citation type="submission" date="2020-05" db="UniProtKB">
        <authorList>
            <consortium name="EnsemblMetazoa"/>
        </authorList>
    </citation>
    <scope>IDENTIFICATION</scope>
    <source>
        <strain evidence="9">IAEA</strain>
    </source>
</reference>
<dbReference type="PROSITE" id="PS51225">
    <property type="entry name" value="MARVEL"/>
    <property type="match status" value="1"/>
</dbReference>
<evidence type="ECO:0000313" key="10">
    <source>
        <dbReference type="Proteomes" id="UP000092460"/>
    </source>
</evidence>
<feature type="transmembrane region" description="Helical" evidence="6">
    <location>
        <begin position="162"/>
        <end position="182"/>
    </location>
</feature>
<dbReference type="Pfam" id="PF01284">
    <property type="entry name" value="MARVEL"/>
    <property type="match status" value="1"/>
</dbReference>
<keyword evidence="5 6" id="KW-0472">Membrane</keyword>
<dbReference type="STRING" id="67801.A0A1B0C6U1"/>
<dbReference type="PANTHER" id="PTHR10838">
    <property type="entry name" value="SYNAPTOGYRIN"/>
    <property type="match status" value="1"/>
</dbReference>
<accession>A0A1B0C6U1</accession>
<dbReference type="EMBL" id="JXJN01026987">
    <property type="status" value="NOT_ANNOTATED_CDS"/>
    <property type="molecule type" value="Genomic_DNA"/>
</dbReference>
<evidence type="ECO:0000256" key="2">
    <source>
        <dbReference type="ARBA" id="ARBA00010252"/>
    </source>
</evidence>
<dbReference type="VEuPathDB" id="VectorBase:GPPI050706"/>
<keyword evidence="3 6" id="KW-0812">Transmembrane</keyword>
<feature type="region of interest" description="Disordered" evidence="7">
    <location>
        <begin position="225"/>
        <end position="249"/>
    </location>
</feature>
<dbReference type="PANTHER" id="PTHR10838:SF20">
    <property type="entry name" value="SYNAPTOGYRIN"/>
    <property type="match status" value="1"/>
</dbReference>
<dbReference type="EnsemblMetazoa" id="GPPI050706-RA">
    <property type="protein sequence ID" value="GPPI050706-PA"/>
    <property type="gene ID" value="GPPI050706"/>
</dbReference>
<dbReference type="InterPro" id="IPR016579">
    <property type="entry name" value="Synaptogyrin"/>
</dbReference>
<feature type="transmembrane region" description="Helical" evidence="6">
    <location>
        <begin position="85"/>
        <end position="107"/>
    </location>
</feature>
<organism evidence="9 10">
    <name type="scientific">Glossina palpalis gambiensis</name>
    <dbReference type="NCBI Taxonomy" id="67801"/>
    <lineage>
        <taxon>Eukaryota</taxon>
        <taxon>Metazoa</taxon>
        <taxon>Ecdysozoa</taxon>
        <taxon>Arthropoda</taxon>
        <taxon>Hexapoda</taxon>
        <taxon>Insecta</taxon>
        <taxon>Pterygota</taxon>
        <taxon>Neoptera</taxon>
        <taxon>Endopterygota</taxon>
        <taxon>Diptera</taxon>
        <taxon>Brachycera</taxon>
        <taxon>Muscomorpha</taxon>
        <taxon>Hippoboscoidea</taxon>
        <taxon>Glossinidae</taxon>
        <taxon>Glossina</taxon>
    </lineage>
</organism>
<keyword evidence="10" id="KW-1185">Reference proteome</keyword>
<comment type="similarity">
    <text evidence="2 6">Belongs to the synaptogyrin family.</text>
</comment>
<evidence type="ECO:0000256" key="4">
    <source>
        <dbReference type="ARBA" id="ARBA00022989"/>
    </source>
</evidence>
<name>A0A1B0C6U1_9MUSC</name>
<dbReference type="AlphaFoldDB" id="A0A1B0C6U1"/>
<protein>
    <recommendedName>
        <fullName evidence="6">Synaptogyrin</fullName>
    </recommendedName>
</protein>